<sequence>ASFSPPCRRPVGSSHRSPVSTSSTSTASWTVRPDRP</sequence>
<protein>
    <submittedName>
        <fullName evidence="2">Uncharacterized protein</fullName>
    </submittedName>
</protein>
<evidence type="ECO:0000256" key="1">
    <source>
        <dbReference type="SAM" id="MobiDB-lite"/>
    </source>
</evidence>
<dbReference type="AlphaFoldDB" id="A0A382FHV4"/>
<feature type="region of interest" description="Disordered" evidence="1">
    <location>
        <begin position="1"/>
        <end position="36"/>
    </location>
</feature>
<gene>
    <name evidence="2" type="ORF">METZ01_LOCUS214758</name>
</gene>
<accession>A0A382FHV4</accession>
<evidence type="ECO:0000313" key="2">
    <source>
        <dbReference type="EMBL" id="SVB61904.1"/>
    </source>
</evidence>
<reference evidence="2" key="1">
    <citation type="submission" date="2018-05" db="EMBL/GenBank/DDBJ databases">
        <authorList>
            <person name="Lanie J.A."/>
            <person name="Ng W.-L."/>
            <person name="Kazmierczak K.M."/>
            <person name="Andrzejewski T.M."/>
            <person name="Davidsen T.M."/>
            <person name="Wayne K.J."/>
            <person name="Tettelin H."/>
            <person name="Glass J.I."/>
            <person name="Rusch D."/>
            <person name="Podicherti R."/>
            <person name="Tsui H.-C.T."/>
            <person name="Winkler M.E."/>
        </authorList>
    </citation>
    <scope>NUCLEOTIDE SEQUENCE</scope>
</reference>
<feature type="compositionally biased region" description="Low complexity" evidence="1">
    <location>
        <begin position="13"/>
        <end position="30"/>
    </location>
</feature>
<feature type="non-terminal residue" evidence="2">
    <location>
        <position position="1"/>
    </location>
</feature>
<feature type="non-terminal residue" evidence="2">
    <location>
        <position position="36"/>
    </location>
</feature>
<name>A0A382FHV4_9ZZZZ</name>
<proteinExistence type="predicted"/>
<dbReference type="EMBL" id="UINC01049754">
    <property type="protein sequence ID" value="SVB61904.1"/>
    <property type="molecule type" value="Genomic_DNA"/>
</dbReference>
<organism evidence="2">
    <name type="scientific">marine metagenome</name>
    <dbReference type="NCBI Taxonomy" id="408172"/>
    <lineage>
        <taxon>unclassified sequences</taxon>
        <taxon>metagenomes</taxon>
        <taxon>ecological metagenomes</taxon>
    </lineage>
</organism>